<proteinExistence type="predicted"/>
<evidence type="ECO:0000313" key="2">
    <source>
        <dbReference type="Proteomes" id="UP001141552"/>
    </source>
</evidence>
<name>A0A9Q0F3J7_9ROSI</name>
<reference evidence="1" key="1">
    <citation type="submission" date="2022-02" db="EMBL/GenBank/DDBJ databases">
        <authorList>
            <person name="Henning P.M."/>
            <person name="McCubbin A.G."/>
            <person name="Shore J.S."/>
        </authorList>
    </citation>
    <scope>NUCLEOTIDE SEQUENCE</scope>
    <source>
        <strain evidence="1">F60SS</strain>
        <tissue evidence="1">Leaves</tissue>
    </source>
</reference>
<sequence>MIATPLLQLHKLLELVILLLVKVMVQIHIFRRRKEQRNPLCGSSLQRKQSTGS</sequence>
<evidence type="ECO:0000313" key="1">
    <source>
        <dbReference type="EMBL" id="KAJ4824273.1"/>
    </source>
</evidence>
<protein>
    <submittedName>
        <fullName evidence="1">Uncharacterized protein</fullName>
    </submittedName>
</protein>
<keyword evidence="2" id="KW-1185">Reference proteome</keyword>
<reference evidence="1" key="2">
    <citation type="journal article" date="2023" name="Plants (Basel)">
        <title>Annotation of the Turnera subulata (Passifloraceae) Draft Genome Reveals the S-Locus Evolved after the Divergence of Turneroideae from Passifloroideae in a Stepwise Manner.</title>
        <authorList>
            <person name="Henning P.M."/>
            <person name="Roalson E.H."/>
            <person name="Mir W."/>
            <person name="McCubbin A.G."/>
            <person name="Shore J.S."/>
        </authorList>
    </citation>
    <scope>NUCLEOTIDE SEQUENCE</scope>
    <source>
        <strain evidence="1">F60SS</strain>
    </source>
</reference>
<comment type="caution">
    <text evidence="1">The sequence shown here is derived from an EMBL/GenBank/DDBJ whole genome shotgun (WGS) entry which is preliminary data.</text>
</comment>
<gene>
    <name evidence="1" type="ORF">Tsubulata_021244</name>
</gene>
<dbReference type="Proteomes" id="UP001141552">
    <property type="component" value="Unassembled WGS sequence"/>
</dbReference>
<dbReference type="AlphaFoldDB" id="A0A9Q0F3J7"/>
<dbReference type="EMBL" id="JAKUCV010007228">
    <property type="protein sequence ID" value="KAJ4824273.1"/>
    <property type="molecule type" value="Genomic_DNA"/>
</dbReference>
<accession>A0A9Q0F3J7</accession>
<organism evidence="1 2">
    <name type="scientific">Turnera subulata</name>
    <dbReference type="NCBI Taxonomy" id="218843"/>
    <lineage>
        <taxon>Eukaryota</taxon>
        <taxon>Viridiplantae</taxon>
        <taxon>Streptophyta</taxon>
        <taxon>Embryophyta</taxon>
        <taxon>Tracheophyta</taxon>
        <taxon>Spermatophyta</taxon>
        <taxon>Magnoliopsida</taxon>
        <taxon>eudicotyledons</taxon>
        <taxon>Gunneridae</taxon>
        <taxon>Pentapetalae</taxon>
        <taxon>rosids</taxon>
        <taxon>fabids</taxon>
        <taxon>Malpighiales</taxon>
        <taxon>Passifloraceae</taxon>
        <taxon>Turnera</taxon>
    </lineage>
</organism>